<keyword evidence="2" id="KW-1185">Reference proteome</keyword>
<dbReference type="RefSeq" id="WP_377605353.1">
    <property type="nucleotide sequence ID" value="NZ_JBHUME010000012.1"/>
</dbReference>
<name>A0ABW5PI06_9BACL</name>
<dbReference type="Proteomes" id="UP001597541">
    <property type="component" value="Unassembled WGS sequence"/>
</dbReference>
<dbReference type="EMBL" id="JBHUME010000012">
    <property type="protein sequence ID" value="MFD2614461.1"/>
    <property type="molecule type" value="Genomic_DNA"/>
</dbReference>
<organism evidence="1 2">
    <name type="scientific">Paenibacillus gansuensis</name>
    <dbReference type="NCBI Taxonomy" id="306542"/>
    <lineage>
        <taxon>Bacteria</taxon>
        <taxon>Bacillati</taxon>
        <taxon>Bacillota</taxon>
        <taxon>Bacilli</taxon>
        <taxon>Bacillales</taxon>
        <taxon>Paenibacillaceae</taxon>
        <taxon>Paenibacillus</taxon>
    </lineage>
</organism>
<proteinExistence type="predicted"/>
<comment type="caution">
    <text evidence="1">The sequence shown here is derived from an EMBL/GenBank/DDBJ whole genome shotgun (WGS) entry which is preliminary data.</text>
</comment>
<sequence>MTMVDHGKQNSSFATKAALTFAAVSTLGVYSVHSVPSFQKVSFIEETGTPGIVSYKKLSWIEEAQSLFPVVRDFTKEESEAYEASLDSLFTSTGNNFFDYVK</sequence>
<evidence type="ECO:0000313" key="1">
    <source>
        <dbReference type="EMBL" id="MFD2614461.1"/>
    </source>
</evidence>
<gene>
    <name evidence="1" type="ORF">ACFSUF_18780</name>
</gene>
<accession>A0ABW5PI06</accession>
<reference evidence="2" key="1">
    <citation type="journal article" date="2019" name="Int. J. Syst. Evol. Microbiol.">
        <title>The Global Catalogue of Microorganisms (GCM) 10K type strain sequencing project: providing services to taxonomists for standard genome sequencing and annotation.</title>
        <authorList>
            <consortium name="The Broad Institute Genomics Platform"/>
            <consortium name="The Broad Institute Genome Sequencing Center for Infectious Disease"/>
            <person name="Wu L."/>
            <person name="Ma J."/>
        </authorList>
    </citation>
    <scope>NUCLEOTIDE SEQUENCE [LARGE SCALE GENOMIC DNA]</scope>
    <source>
        <strain evidence="2">KCTC 3950</strain>
    </source>
</reference>
<evidence type="ECO:0000313" key="2">
    <source>
        <dbReference type="Proteomes" id="UP001597541"/>
    </source>
</evidence>
<protein>
    <submittedName>
        <fullName evidence="1">Uncharacterized protein</fullName>
    </submittedName>
</protein>